<dbReference type="InterPro" id="IPR002052">
    <property type="entry name" value="DNA_methylase_N6_adenine_CS"/>
</dbReference>
<dbReference type="Gene3D" id="3.40.50.150">
    <property type="entry name" value="Vaccinia Virus protein VP39"/>
    <property type="match status" value="2"/>
</dbReference>
<dbReference type="GO" id="GO:0003676">
    <property type="term" value="F:nucleic acid binding"/>
    <property type="evidence" value="ECO:0007669"/>
    <property type="project" value="InterPro"/>
</dbReference>
<organism evidence="9 10">
    <name type="scientific">Shewanella gelidii</name>
    <dbReference type="NCBI Taxonomy" id="1642821"/>
    <lineage>
        <taxon>Bacteria</taxon>
        <taxon>Pseudomonadati</taxon>
        <taxon>Pseudomonadota</taxon>
        <taxon>Gammaproteobacteria</taxon>
        <taxon>Alteromonadales</taxon>
        <taxon>Shewanellaceae</taxon>
        <taxon>Shewanella</taxon>
    </lineage>
</organism>
<dbReference type="InterPro" id="IPR013675">
    <property type="entry name" value="Mtase_sm_N"/>
</dbReference>
<dbReference type="InterPro" id="IPR046977">
    <property type="entry name" value="RsmC/RlmG"/>
</dbReference>
<keyword evidence="1 6" id="KW-0963">Cytoplasm</keyword>
<dbReference type="GO" id="GO:0052914">
    <property type="term" value="F:16S rRNA (guanine(1207)-N(2))-methyltransferase activity"/>
    <property type="evidence" value="ECO:0007669"/>
    <property type="project" value="UniProtKB-EC"/>
</dbReference>
<keyword evidence="5 6" id="KW-0949">S-adenosyl-L-methionine</keyword>
<dbReference type="Pfam" id="PF05175">
    <property type="entry name" value="MTS"/>
    <property type="match status" value="1"/>
</dbReference>
<dbReference type="PROSITE" id="PS00092">
    <property type="entry name" value="N6_MTASE"/>
    <property type="match status" value="1"/>
</dbReference>
<comment type="subunit">
    <text evidence="6">Monomer.</text>
</comment>
<name>A0A917N981_9GAMM</name>
<evidence type="ECO:0000313" key="9">
    <source>
        <dbReference type="EMBL" id="GGI78300.1"/>
    </source>
</evidence>
<feature type="domain" description="Methyltransferase small" evidence="7">
    <location>
        <begin position="194"/>
        <end position="359"/>
    </location>
</feature>
<comment type="function">
    <text evidence="6">Specifically methylates the guanine in position 1207 of 16S rRNA in the 30S particle.</text>
</comment>
<keyword evidence="2 6" id="KW-0698">rRNA processing</keyword>
<comment type="caution">
    <text evidence="9">The sequence shown here is derived from an EMBL/GenBank/DDBJ whole genome shotgun (WGS) entry which is preliminary data.</text>
</comment>
<sequence length="363" mass="40366">MSFYDLFSYNANQISIDKLTLVLSNPSQVLIRNSELFEHQRVLVLNYESDLLPLKLLENTTEVEALALDYHHHLTMVPHQSDRLHLHFGHSLPQSKIFDTVIVFFPKAKNLAPYLFALAASHLSESGQLLVVGENKGGIKSLAKNTHHCFSRFHKLDSARHCILFAAELVQSAPAIQLQDWSSSYQLETAAGTIEICNLVGVFSEKKIDAGTALMLENLPSLHGRTLDFGCGAGVIAAILLKQQPELEMECVDINAMALASCELTLQANDLKAKVYPSDGLKQTQGKFDAIISNPPFHDGLASTLSITTEFVAESRQRLNANGLWQIVANRHLPYSDAIAQHFDTVNCIAENNKYKIYQNRIK</sequence>
<dbReference type="EMBL" id="BMPZ01000003">
    <property type="protein sequence ID" value="GGI78300.1"/>
    <property type="molecule type" value="Genomic_DNA"/>
</dbReference>
<keyword evidence="4 6" id="KW-0808">Transferase</keyword>
<protein>
    <recommendedName>
        <fullName evidence="6">Ribosomal RNA small subunit methyltransferase C</fullName>
        <ecNumber evidence="6">2.1.1.172</ecNumber>
    </recommendedName>
    <alternativeName>
        <fullName evidence="6">16S rRNA m2G1207 methyltransferase</fullName>
    </alternativeName>
    <alternativeName>
        <fullName evidence="6">rRNA (guanine-N(2)-)-methyltransferase RsmC</fullName>
    </alternativeName>
</protein>
<evidence type="ECO:0000256" key="2">
    <source>
        <dbReference type="ARBA" id="ARBA00022552"/>
    </source>
</evidence>
<dbReference type="AlphaFoldDB" id="A0A917N981"/>
<reference evidence="9" key="1">
    <citation type="journal article" date="2014" name="Int. J. Syst. Evol. Microbiol.">
        <title>Complete genome sequence of Corynebacterium casei LMG S-19264T (=DSM 44701T), isolated from a smear-ripened cheese.</title>
        <authorList>
            <consortium name="US DOE Joint Genome Institute (JGI-PGF)"/>
            <person name="Walter F."/>
            <person name="Albersmeier A."/>
            <person name="Kalinowski J."/>
            <person name="Ruckert C."/>
        </authorList>
    </citation>
    <scope>NUCLEOTIDE SEQUENCE</scope>
    <source>
        <strain evidence="9">JCM 30804</strain>
    </source>
</reference>
<evidence type="ECO:0000259" key="7">
    <source>
        <dbReference type="Pfam" id="PF05175"/>
    </source>
</evidence>
<dbReference type="EC" id="2.1.1.172" evidence="6"/>
<keyword evidence="3 6" id="KW-0489">Methyltransferase</keyword>
<evidence type="ECO:0000256" key="6">
    <source>
        <dbReference type="HAMAP-Rule" id="MF_01862"/>
    </source>
</evidence>
<feature type="domain" description="Methyltransferase small N-terminal" evidence="8">
    <location>
        <begin position="27"/>
        <end position="185"/>
    </location>
</feature>
<dbReference type="InterPro" id="IPR029063">
    <property type="entry name" value="SAM-dependent_MTases_sf"/>
</dbReference>
<dbReference type="PANTHER" id="PTHR47816:SF4">
    <property type="entry name" value="RIBOSOMAL RNA SMALL SUBUNIT METHYLTRANSFERASE C"/>
    <property type="match status" value="1"/>
</dbReference>
<dbReference type="InterPro" id="IPR023543">
    <property type="entry name" value="rRNA_ssu_MeTfrase_C"/>
</dbReference>
<dbReference type="GO" id="GO:0005737">
    <property type="term" value="C:cytoplasm"/>
    <property type="evidence" value="ECO:0007669"/>
    <property type="project" value="UniProtKB-SubCell"/>
</dbReference>
<comment type="subcellular location">
    <subcellularLocation>
        <location evidence="6">Cytoplasm</location>
    </subcellularLocation>
</comment>
<evidence type="ECO:0000259" key="8">
    <source>
        <dbReference type="Pfam" id="PF08468"/>
    </source>
</evidence>
<comment type="similarity">
    <text evidence="6">Belongs to the methyltransferase superfamily. RsmC family.</text>
</comment>
<dbReference type="InterPro" id="IPR007848">
    <property type="entry name" value="Small_mtfrase_dom"/>
</dbReference>
<proteinExistence type="inferred from homology"/>
<dbReference type="SUPFAM" id="SSF53335">
    <property type="entry name" value="S-adenosyl-L-methionine-dependent methyltransferases"/>
    <property type="match status" value="1"/>
</dbReference>
<reference evidence="9" key="2">
    <citation type="submission" date="2020-09" db="EMBL/GenBank/DDBJ databases">
        <authorList>
            <person name="Sun Q."/>
            <person name="Ohkuma M."/>
        </authorList>
    </citation>
    <scope>NUCLEOTIDE SEQUENCE</scope>
    <source>
        <strain evidence="9">JCM 30804</strain>
    </source>
</reference>
<dbReference type="HAMAP" id="MF_01862">
    <property type="entry name" value="16SrRNA_methyltr_C"/>
    <property type="match status" value="1"/>
</dbReference>
<gene>
    <name evidence="6 9" type="primary">rsmC</name>
    <name evidence="9" type="ORF">GCM10009332_14600</name>
</gene>
<evidence type="ECO:0000256" key="1">
    <source>
        <dbReference type="ARBA" id="ARBA00022490"/>
    </source>
</evidence>
<evidence type="ECO:0000256" key="4">
    <source>
        <dbReference type="ARBA" id="ARBA00022679"/>
    </source>
</evidence>
<evidence type="ECO:0000313" key="10">
    <source>
        <dbReference type="Proteomes" id="UP000613743"/>
    </source>
</evidence>
<evidence type="ECO:0000256" key="5">
    <source>
        <dbReference type="ARBA" id="ARBA00022691"/>
    </source>
</evidence>
<dbReference type="CDD" id="cd02440">
    <property type="entry name" value="AdoMet_MTases"/>
    <property type="match status" value="1"/>
</dbReference>
<evidence type="ECO:0000256" key="3">
    <source>
        <dbReference type="ARBA" id="ARBA00022603"/>
    </source>
</evidence>
<keyword evidence="10" id="KW-1185">Reference proteome</keyword>
<dbReference type="PANTHER" id="PTHR47816">
    <property type="entry name" value="RIBOSOMAL RNA SMALL SUBUNIT METHYLTRANSFERASE C"/>
    <property type="match status" value="1"/>
</dbReference>
<dbReference type="Proteomes" id="UP000613743">
    <property type="component" value="Unassembled WGS sequence"/>
</dbReference>
<comment type="catalytic activity">
    <reaction evidence="6">
        <text>guanosine(1207) in 16S rRNA + S-adenosyl-L-methionine = N(2)-methylguanosine(1207) in 16S rRNA + S-adenosyl-L-homocysteine + H(+)</text>
        <dbReference type="Rhea" id="RHEA:42736"/>
        <dbReference type="Rhea" id="RHEA-COMP:10213"/>
        <dbReference type="Rhea" id="RHEA-COMP:10214"/>
        <dbReference type="ChEBI" id="CHEBI:15378"/>
        <dbReference type="ChEBI" id="CHEBI:57856"/>
        <dbReference type="ChEBI" id="CHEBI:59789"/>
        <dbReference type="ChEBI" id="CHEBI:74269"/>
        <dbReference type="ChEBI" id="CHEBI:74481"/>
        <dbReference type="EC" id="2.1.1.172"/>
    </reaction>
</comment>
<dbReference type="Pfam" id="PF08468">
    <property type="entry name" value="MTS_N"/>
    <property type="match status" value="1"/>
</dbReference>
<accession>A0A917N981</accession>